<accession>A0A9X8WQ11</accession>
<sequence length="453" mass="54468">MKGNINKKDIDLSKITFDKFLEDEGLQNRERDYLYVDDYDNTLDTQEFKLHIIEENTDNTYIDKDKYWYLDLDDSLFEYEEDEDTIAKTLYSLIDIRIKFLKHVEYRKYINLGVIDEEYFDEIKSFLKFYIVAKTKKNELGNSNLKQMAIDIFDKERFEDDISDDDMENISEWIGEDQNFKMFYDKVCRDLSNSTQDKEILKLAGIRNNKVKHYKGRKISRKCKLELKSLTKMWEYETKLTHDANKAHKKIKSNMLEKMTDKNYKNIYEYLNNEIINSNEEYKNIYFYSLELKLANELRKCTLKNLNKIKDIENQVKFISYTIAYIHIVPVLTIREKLSDKLFNILSTNEGKDIEKFTKEVSLIMRIINIECLELLNIVSKNNYYKNFSEKELEEFKSIYNINNGRKSFENKYKIKVDYNIDDVRKYGEVIKAINIESKKKIVDRIKKKRKSN</sequence>
<dbReference type="EMBL" id="FUPS01000004">
    <property type="protein sequence ID" value="SJS16868.1"/>
    <property type="molecule type" value="Genomic_DNA"/>
</dbReference>
<protein>
    <submittedName>
        <fullName evidence="1">Uncharacterized protein</fullName>
    </submittedName>
</protein>
<dbReference type="AlphaFoldDB" id="A0A9X8WQ11"/>
<proteinExistence type="predicted"/>
<gene>
    <name evidence="1" type="ORF">SAMEA3375112_01412</name>
</gene>
<evidence type="ECO:0000313" key="2">
    <source>
        <dbReference type="Proteomes" id="UP000189137"/>
    </source>
</evidence>
<organism evidence="1 2">
    <name type="scientific">Clostridioides difficile</name>
    <name type="common">Peptoclostridium difficile</name>
    <dbReference type="NCBI Taxonomy" id="1496"/>
    <lineage>
        <taxon>Bacteria</taxon>
        <taxon>Bacillati</taxon>
        <taxon>Bacillota</taxon>
        <taxon>Clostridia</taxon>
        <taxon>Peptostreptococcales</taxon>
        <taxon>Peptostreptococcaceae</taxon>
        <taxon>Clostridioides</taxon>
    </lineage>
</organism>
<comment type="caution">
    <text evidence="1">The sequence shown here is derived from an EMBL/GenBank/DDBJ whole genome shotgun (WGS) entry which is preliminary data.</text>
</comment>
<dbReference type="RefSeq" id="WP_021364903.1">
    <property type="nucleotide sequence ID" value="NZ_AP031492.1"/>
</dbReference>
<dbReference type="Proteomes" id="UP000189137">
    <property type="component" value="Unassembled WGS sequence"/>
</dbReference>
<name>A0A9X8WQ11_CLODI</name>
<evidence type="ECO:0000313" key="1">
    <source>
        <dbReference type="EMBL" id="SJS16868.1"/>
    </source>
</evidence>
<reference evidence="1 2" key="1">
    <citation type="submission" date="2017-02" db="EMBL/GenBank/DDBJ databases">
        <authorList>
            <consortium name="Pathogen Informatics"/>
        </authorList>
    </citation>
    <scope>NUCLEOTIDE SEQUENCE [LARGE SCALE GENOMIC DNA]</scope>
    <source>
        <strain evidence="1 2">VRECD0157</strain>
    </source>
</reference>